<protein>
    <recommendedName>
        <fullName evidence="4">Type 4 secretion system PilS N-terminal domain-containing protein</fullName>
    </recommendedName>
</protein>
<dbReference type="STRING" id="1219077.VAZ01S_039_00430"/>
<organism evidence="2 3">
    <name type="scientific">Vibrio azureus NBRC 104587</name>
    <dbReference type="NCBI Taxonomy" id="1219077"/>
    <lineage>
        <taxon>Bacteria</taxon>
        <taxon>Pseudomonadati</taxon>
        <taxon>Pseudomonadota</taxon>
        <taxon>Gammaproteobacteria</taxon>
        <taxon>Vibrionales</taxon>
        <taxon>Vibrionaceae</taxon>
        <taxon>Vibrio</taxon>
    </lineage>
</organism>
<dbReference type="RefSeq" id="WP_021709968.1">
    <property type="nucleotide sequence ID" value="NZ_BAOB01000300.1"/>
</dbReference>
<evidence type="ECO:0008006" key="4">
    <source>
        <dbReference type="Google" id="ProtNLM"/>
    </source>
</evidence>
<keyword evidence="1" id="KW-0812">Transmembrane</keyword>
<name>U3CD01_9VIBR</name>
<dbReference type="AlphaFoldDB" id="U3CD01"/>
<comment type="caution">
    <text evidence="2">The sequence shown here is derived from an EMBL/GenBank/DDBJ whole genome shotgun (WGS) entry which is preliminary data.</text>
</comment>
<gene>
    <name evidence="2" type="ORF">VAZ01S_039_00430</name>
</gene>
<keyword evidence="1" id="KW-0472">Membrane</keyword>
<feature type="transmembrane region" description="Helical" evidence="1">
    <location>
        <begin position="32"/>
        <end position="50"/>
    </location>
</feature>
<keyword evidence="3" id="KW-1185">Reference proteome</keyword>
<sequence>MKRILPSTQVIATDTAPIRAGKKQAGVSLMDFIMYLILAVFVFLGIVKLYNLGVAWKSQANTVSAVTQIKAAAEKVKSINHTGVSMSKLCDVKRNALSSMICGSNNGEGTNEYGGNYSVAATTGNAQRITVSITNVDTQYIDDLADTLAKVSAGNCNSATGCSTVSVTDSTITVTM</sequence>
<accession>U3CD01</accession>
<proteinExistence type="predicted"/>
<evidence type="ECO:0000313" key="3">
    <source>
        <dbReference type="Proteomes" id="UP000016567"/>
    </source>
</evidence>
<evidence type="ECO:0000256" key="1">
    <source>
        <dbReference type="SAM" id="Phobius"/>
    </source>
</evidence>
<evidence type="ECO:0000313" key="2">
    <source>
        <dbReference type="EMBL" id="GAD76218.1"/>
    </source>
</evidence>
<dbReference type="OrthoDB" id="5918848at2"/>
<dbReference type="eggNOG" id="ENOG5031MZF">
    <property type="taxonomic scope" value="Bacteria"/>
</dbReference>
<dbReference type="Proteomes" id="UP000016567">
    <property type="component" value="Unassembled WGS sequence"/>
</dbReference>
<reference evidence="2 3" key="1">
    <citation type="submission" date="2013-09" db="EMBL/GenBank/DDBJ databases">
        <title>Whole genome shotgun sequence of Vibrio azureus NBRC 104587.</title>
        <authorList>
            <person name="Isaki S."/>
            <person name="Hosoyama A."/>
            <person name="Numata M."/>
            <person name="Hashimoto M."/>
            <person name="Hosoyama Y."/>
            <person name="Tsuchikane K."/>
            <person name="Noguchi M."/>
            <person name="Hirakata S."/>
            <person name="Ichikawa N."/>
            <person name="Ohji S."/>
            <person name="Yamazoe A."/>
            <person name="Fujita N."/>
        </authorList>
    </citation>
    <scope>NUCLEOTIDE SEQUENCE [LARGE SCALE GENOMIC DNA]</scope>
    <source>
        <strain evidence="2 3">NBRC 104587</strain>
    </source>
</reference>
<keyword evidence="1" id="KW-1133">Transmembrane helix</keyword>
<dbReference type="EMBL" id="BATL01000039">
    <property type="protein sequence ID" value="GAD76218.1"/>
    <property type="molecule type" value="Genomic_DNA"/>
</dbReference>